<evidence type="ECO:0000313" key="2">
    <source>
        <dbReference type="Proteomes" id="UP001140258"/>
    </source>
</evidence>
<proteinExistence type="predicted"/>
<dbReference type="RefSeq" id="WP_259052150.1">
    <property type="nucleotide sequence ID" value="NZ_JANUCQ010000003.1"/>
</dbReference>
<evidence type="ECO:0000313" key="1">
    <source>
        <dbReference type="EMBL" id="MCS3922576.1"/>
    </source>
</evidence>
<dbReference type="EMBL" id="JANUCQ010000003">
    <property type="protein sequence ID" value="MCS3922576.1"/>
    <property type="molecule type" value="Genomic_DNA"/>
</dbReference>
<keyword evidence="2" id="KW-1185">Reference proteome</keyword>
<name>A0ABT2EX94_METVO</name>
<sequence length="300" mass="34274">MTGQKNLSSIEVNGKYMDFYNILSEFLDTHKKLDPKLKKDESTFYVKSIVEDNRYITGIGLGGTTNSGMGSVDKKTSAYEDTNDKLISEKLNYVLYVPKNKDYALILLEKRGNSSFLTVFRDNLKKYLKEVVKLPNNIIISQYATKNLCIQSLEDYPMDSLEVSKKYYPKDKDPITKYNIGRITVKIEGIEDKTLILKKIQEKALEDLRNNNINVKNLLDEIPEELNLLPSADTVSLVQRICKETTKKISFKGNKCEDINAYYNITEEVGRDEIGNPTSESLVDLAKECMEDLVEDIENN</sequence>
<gene>
    <name evidence="1" type="ORF">M2325_001272</name>
</gene>
<protein>
    <submittedName>
        <fullName evidence="1">Uncharacterized protein</fullName>
    </submittedName>
</protein>
<organism evidence="1 2">
    <name type="scientific">Methanococcus voltae PS</name>
    <dbReference type="NCBI Taxonomy" id="523842"/>
    <lineage>
        <taxon>Archaea</taxon>
        <taxon>Methanobacteriati</taxon>
        <taxon>Methanobacteriota</taxon>
        <taxon>Methanomada group</taxon>
        <taxon>Methanococci</taxon>
        <taxon>Methanococcales</taxon>
        <taxon>Methanococcaceae</taxon>
        <taxon>Methanococcus</taxon>
    </lineage>
</organism>
<accession>A0ABT2EX94</accession>
<comment type="caution">
    <text evidence="1">The sequence shown here is derived from an EMBL/GenBank/DDBJ whole genome shotgun (WGS) entry which is preliminary data.</text>
</comment>
<dbReference type="Proteomes" id="UP001140258">
    <property type="component" value="Unassembled WGS sequence"/>
</dbReference>
<reference evidence="1" key="1">
    <citation type="submission" date="2022-08" db="EMBL/GenBank/DDBJ databases">
        <title>Genomic Encyclopedia of Type Strains, Phase V (KMG-V): Genome sequencing to study the core and pangenomes of soil and plant-associated prokaryotes.</title>
        <authorList>
            <person name="Whitman W."/>
        </authorList>
    </citation>
    <scope>NUCLEOTIDE SEQUENCE</scope>
    <source>
        <strain evidence="1">PS</strain>
    </source>
</reference>